<reference evidence="1" key="1">
    <citation type="submission" date="2020-05" db="EMBL/GenBank/DDBJ databases">
        <authorList>
            <person name="Chiriac C."/>
            <person name="Salcher M."/>
            <person name="Ghai R."/>
            <person name="Kavagutti S V."/>
        </authorList>
    </citation>
    <scope>NUCLEOTIDE SEQUENCE</scope>
</reference>
<sequence length="400" mass="44393">MGTSSRRQNKKNLTHLLCTLLLINAISTFINTPTAQANPCTKAPDAPIIKVDYPNPTSGPIFTITAATTGDAPTTLFESHTYIRMGTVIWEPWSEQRKTDLVTGKETLIWDSGNNPAFRNIAIIAYSYNNCGASAQSRPDPDSLGVPMLFRQQKLDFDGFYFDSGKRAEQSHPYYHDIQIASSAGLDMKIEIATPEICTASPISSRVFAATTQAFLIHATAEGLCTLRATNAGKVGFSALDETFSTYIRPMEQWVEVQYQKNYAGLGVNTKAFLFTQETELCFENSCIYSIDVEGTKDTVKSTTPTICSVSRTEFPRDFTIKGLKVGQCVIQYSNAGVAEYPPINKLITIKVEKLSAITPANGKILRFSHYCARNNYKERIQEMVLTPRLTCPKTYSDWP</sequence>
<evidence type="ECO:0000313" key="1">
    <source>
        <dbReference type="EMBL" id="CAB4706232.1"/>
    </source>
</evidence>
<dbReference type="AlphaFoldDB" id="A0A6J6Q6V6"/>
<gene>
    <name evidence="1" type="ORF">UFOPK2589_01098</name>
</gene>
<accession>A0A6J6Q6V6</accession>
<name>A0A6J6Q6V6_9ZZZZ</name>
<proteinExistence type="predicted"/>
<dbReference type="EMBL" id="CAEZXT010000092">
    <property type="protein sequence ID" value="CAB4706232.1"/>
    <property type="molecule type" value="Genomic_DNA"/>
</dbReference>
<protein>
    <submittedName>
        <fullName evidence="1">Unannotated protein</fullName>
    </submittedName>
</protein>
<organism evidence="1">
    <name type="scientific">freshwater metagenome</name>
    <dbReference type="NCBI Taxonomy" id="449393"/>
    <lineage>
        <taxon>unclassified sequences</taxon>
        <taxon>metagenomes</taxon>
        <taxon>ecological metagenomes</taxon>
    </lineage>
</organism>